<accession>A0A410MDM4</accession>
<dbReference type="KEGG" id="hli:HLI_11620"/>
<dbReference type="RefSeq" id="WP_128525074.1">
    <property type="nucleotide sequence ID" value="NZ_CP026118.1"/>
</dbReference>
<dbReference type="AlphaFoldDB" id="A0A410MDM4"/>
<evidence type="ECO:0000256" key="1">
    <source>
        <dbReference type="SAM" id="MobiDB-lite"/>
    </source>
</evidence>
<evidence type="ECO:0000313" key="2">
    <source>
        <dbReference type="EMBL" id="QAS52797.1"/>
    </source>
</evidence>
<feature type="region of interest" description="Disordered" evidence="1">
    <location>
        <begin position="1"/>
        <end position="26"/>
    </location>
</feature>
<feature type="compositionally biased region" description="Polar residues" evidence="1">
    <location>
        <begin position="68"/>
        <end position="81"/>
    </location>
</feature>
<dbReference type="CDD" id="cd19958">
    <property type="entry name" value="pyocin_knob"/>
    <property type="match status" value="3"/>
</dbReference>
<organism evidence="2 3">
    <name type="scientific">Halobacillus litoralis</name>
    <dbReference type="NCBI Taxonomy" id="45668"/>
    <lineage>
        <taxon>Bacteria</taxon>
        <taxon>Bacillati</taxon>
        <taxon>Bacillota</taxon>
        <taxon>Bacilli</taxon>
        <taxon>Bacillales</taxon>
        <taxon>Bacillaceae</taxon>
        <taxon>Halobacillus</taxon>
    </lineage>
</organism>
<protein>
    <submittedName>
        <fullName evidence="2">Uncharacterized protein</fullName>
    </submittedName>
</protein>
<gene>
    <name evidence="2" type="ORF">HLI_11620</name>
</gene>
<dbReference type="OrthoDB" id="2667109at2"/>
<dbReference type="EMBL" id="CP026118">
    <property type="protein sequence ID" value="QAS52797.1"/>
    <property type="molecule type" value="Genomic_DNA"/>
</dbReference>
<reference evidence="2 3" key="1">
    <citation type="submission" date="2018-01" db="EMBL/GenBank/DDBJ databases">
        <title>The whole genome sequencing and assembly of Halobacillus litoralis ERB031 strain.</title>
        <authorList>
            <person name="Lee S.-J."/>
            <person name="Park M.-K."/>
            <person name="Kim J.-Y."/>
            <person name="Lee Y.-J."/>
            <person name="Yi H."/>
            <person name="Bahn Y.-S."/>
            <person name="Kim J.F."/>
            <person name="Lee D.-W."/>
        </authorList>
    </citation>
    <scope>NUCLEOTIDE SEQUENCE [LARGE SCALE GENOMIC DNA]</scope>
    <source>
        <strain evidence="2 3">ERB 031</strain>
    </source>
</reference>
<proteinExistence type="predicted"/>
<dbReference type="Proteomes" id="UP000287756">
    <property type="component" value="Chromosome"/>
</dbReference>
<evidence type="ECO:0000313" key="3">
    <source>
        <dbReference type="Proteomes" id="UP000287756"/>
    </source>
</evidence>
<sequence>MPITTTLPDWGAAGVQPPESLRTNGWQEAQKPAAEYFNWFFSTSYFALKDLSEQAASQQDLDNHKSDQTNPHQVTKSQVGLSNVDNVQQASKADFDSHNQDQQNPHEVTAAQVGASPTGHGHSTATTSVSGFMSGNDKTKLNAIPPAANVETKDGAQDKADAVQDWAKSFGLGTSAVTLSDDLNTVTKTGFYYAGNDATNKPLSANGHLIHQQVNNSYRVQYYFIASTSNKGLFYRDCYSGTWNDWQKIETTDGAQGKADKAEQAAIDASMNKETKDVPDKDYNQAITPGWYKGAGDNALNPPPGFLEYGVLLVQERSGNIFQLAIRREEMASRYFTDAEWSEWHMFETTTGAQAKADERVKKTGDKMVGRLDVPEIALGELDRIFNDSNVLPGSLGFMRYMQDGTTSDYATYLSFNAKYDKGTHDWTFERDGVKAYVVKIGHHNGFELMSSTNSPVTAGESIVWIKDRVETTAGAQAKADATQVFKLTQDDGAAKGYYDGDLNNLTENGWHAYTNAASNKPDGEHGIINVVVRATSSYIMQMITSSNNVCYHRRSADGGASWSTWSSVQEKVDKHEQKEDFHVQYLGYKVINESTPPGDFPHGISHALSNDADNGFTGMGSTFVGIVTYRMYPSSPAAHQYAYQYDASEGAVFKRLGDRDANTWGPWVKVESQNVDVDDLKQSVSNGKQQVRDAVIGKGGSVADADSNGVPTFQELADGVNGITTGAIKSIQRGMVGMPSVTSLQGASVSAVDTSKSIIRITGIAIDGYWGPDTHLIRARFITDSNTGLQFIRDGSGEGARISYEVIEFENEVNVQSGSFTMSSDVSPFDISIGSIDPAKAMLFFSHDSVSGAATTHYNLIRGIITDSTTVTFETYTPGATSIGLTVNWFVVELP</sequence>
<name>A0A410MDM4_9BACI</name>
<feature type="region of interest" description="Disordered" evidence="1">
    <location>
        <begin position="57"/>
        <end position="81"/>
    </location>
</feature>